<organism evidence="2 3">
    <name type="scientific">Candidatus Shapirobacteria bacterium CG_4_9_14_0_2_um_filter_40_11</name>
    <dbReference type="NCBI Taxonomy" id="1974876"/>
    <lineage>
        <taxon>Bacteria</taxon>
        <taxon>Candidatus Shapironibacteriota</taxon>
    </lineage>
</organism>
<feature type="region of interest" description="Disordered" evidence="1">
    <location>
        <begin position="75"/>
        <end position="105"/>
    </location>
</feature>
<evidence type="ECO:0000256" key="1">
    <source>
        <dbReference type="SAM" id="MobiDB-lite"/>
    </source>
</evidence>
<evidence type="ECO:0000313" key="3">
    <source>
        <dbReference type="Proteomes" id="UP000230885"/>
    </source>
</evidence>
<reference evidence="3" key="1">
    <citation type="submission" date="2017-09" db="EMBL/GenBank/DDBJ databases">
        <title>Depth-based differentiation of microbial function through sediment-hosted aquifers and enrichment of novel symbionts in the deep terrestrial subsurface.</title>
        <authorList>
            <person name="Probst A.J."/>
            <person name="Ladd B."/>
            <person name="Jarett J.K."/>
            <person name="Geller-Mcgrath D.E."/>
            <person name="Sieber C.M.K."/>
            <person name="Emerson J.B."/>
            <person name="Anantharaman K."/>
            <person name="Thomas B.C."/>
            <person name="Malmstrom R."/>
            <person name="Stieglmeier M."/>
            <person name="Klingl A."/>
            <person name="Woyke T."/>
            <person name="Ryan C.M."/>
            <person name="Banfield J.F."/>
        </authorList>
    </citation>
    <scope>NUCLEOTIDE SEQUENCE [LARGE SCALE GENOMIC DNA]</scope>
</reference>
<dbReference type="AlphaFoldDB" id="A0A2M8EU43"/>
<dbReference type="Proteomes" id="UP000230885">
    <property type="component" value="Unassembled WGS sequence"/>
</dbReference>
<sequence length="105" mass="11976">MLDKTDKEFIKNEITEAIETFASQIISATAKGFEGMDKRFEAVDKRFDRLDKNVAVLKEDVSVLKGDMRDVKRRLSDLETDAPSNSEFQGHEKRIPKLEQTVLTA</sequence>
<accession>A0A2M8EU43</accession>
<dbReference type="Gene3D" id="6.10.250.2540">
    <property type="match status" value="1"/>
</dbReference>
<gene>
    <name evidence="2" type="ORF">CO053_03645</name>
</gene>
<dbReference type="EMBL" id="PFSE01000057">
    <property type="protein sequence ID" value="PJC28628.1"/>
    <property type="molecule type" value="Genomic_DNA"/>
</dbReference>
<protein>
    <submittedName>
        <fullName evidence="2">Uncharacterized protein</fullName>
    </submittedName>
</protein>
<comment type="caution">
    <text evidence="2">The sequence shown here is derived from an EMBL/GenBank/DDBJ whole genome shotgun (WGS) entry which is preliminary data.</text>
</comment>
<proteinExistence type="predicted"/>
<evidence type="ECO:0000313" key="2">
    <source>
        <dbReference type="EMBL" id="PJC28628.1"/>
    </source>
</evidence>
<name>A0A2M8EU43_9BACT</name>